<keyword evidence="2" id="KW-1185">Reference proteome</keyword>
<proteinExistence type="predicted"/>
<dbReference type="Proteomes" id="UP000016933">
    <property type="component" value="Unassembled WGS sequence"/>
</dbReference>
<dbReference type="HOGENOM" id="CLU_1469351_0_0_1"/>
<name>N1PNK8_DOTSN</name>
<dbReference type="AlphaFoldDB" id="N1PNK8"/>
<dbReference type="EMBL" id="KB446539">
    <property type="protein sequence ID" value="EME44009.1"/>
    <property type="molecule type" value="Genomic_DNA"/>
</dbReference>
<accession>N1PNK8</accession>
<protein>
    <submittedName>
        <fullName evidence="1">Uncharacterized protein</fullName>
    </submittedName>
</protein>
<dbReference type="eggNOG" id="ENOG502RH4Q">
    <property type="taxonomic scope" value="Eukaryota"/>
</dbReference>
<dbReference type="OMA" id="AGHEYRI"/>
<reference evidence="1 2" key="2">
    <citation type="journal article" date="2012" name="PLoS Pathog.">
        <title>Diverse lifestyles and strategies of plant pathogenesis encoded in the genomes of eighteen Dothideomycetes fungi.</title>
        <authorList>
            <person name="Ohm R.A."/>
            <person name="Feau N."/>
            <person name="Henrissat B."/>
            <person name="Schoch C.L."/>
            <person name="Horwitz B.A."/>
            <person name="Barry K.W."/>
            <person name="Condon B.J."/>
            <person name="Copeland A.C."/>
            <person name="Dhillon B."/>
            <person name="Glaser F."/>
            <person name="Hesse C.N."/>
            <person name="Kosti I."/>
            <person name="LaButti K."/>
            <person name="Lindquist E.A."/>
            <person name="Lucas S."/>
            <person name="Salamov A.A."/>
            <person name="Bradshaw R.E."/>
            <person name="Ciuffetti L."/>
            <person name="Hamelin R.C."/>
            <person name="Kema G.H.J."/>
            <person name="Lawrence C."/>
            <person name="Scott J.A."/>
            <person name="Spatafora J.W."/>
            <person name="Turgeon B.G."/>
            <person name="de Wit P.J.G.M."/>
            <person name="Zhong S."/>
            <person name="Goodwin S.B."/>
            <person name="Grigoriev I.V."/>
        </authorList>
    </citation>
    <scope>NUCLEOTIDE SEQUENCE [LARGE SCALE GENOMIC DNA]</scope>
    <source>
        <strain evidence="2">NZE10 / CBS 128990</strain>
    </source>
</reference>
<gene>
    <name evidence="1" type="ORF">DOTSEDRAFT_71723</name>
</gene>
<evidence type="ECO:0000313" key="1">
    <source>
        <dbReference type="EMBL" id="EME44009.1"/>
    </source>
</evidence>
<organism evidence="1 2">
    <name type="scientific">Dothistroma septosporum (strain NZE10 / CBS 128990)</name>
    <name type="common">Red band needle blight fungus</name>
    <name type="synonym">Mycosphaerella pini</name>
    <dbReference type="NCBI Taxonomy" id="675120"/>
    <lineage>
        <taxon>Eukaryota</taxon>
        <taxon>Fungi</taxon>
        <taxon>Dikarya</taxon>
        <taxon>Ascomycota</taxon>
        <taxon>Pezizomycotina</taxon>
        <taxon>Dothideomycetes</taxon>
        <taxon>Dothideomycetidae</taxon>
        <taxon>Mycosphaerellales</taxon>
        <taxon>Mycosphaerellaceae</taxon>
        <taxon>Dothistroma</taxon>
    </lineage>
</organism>
<sequence length="187" mass="21231">MVIRYHARMASTPAIKIFFMVTNTTYKRSAGELIQMIVTSTSTSPSTLTLELRGETDSGTVLEDGFRMEHFEFFDVTTSTFVTHDLFPGTCEPREEVYPDGVVELHKSKPLKTVQYMEDMSPLADPMRLLQAGHEYRIRLKPQKESGYAMGKADLFRGREHIPVNELPQAVVVELKSDDEVVLKVEE</sequence>
<dbReference type="OrthoDB" id="3632808at2759"/>
<evidence type="ECO:0000313" key="2">
    <source>
        <dbReference type="Proteomes" id="UP000016933"/>
    </source>
</evidence>
<reference evidence="2" key="1">
    <citation type="journal article" date="2012" name="PLoS Genet.">
        <title>The genomes of the fungal plant pathogens Cladosporium fulvum and Dothistroma septosporum reveal adaptation to different hosts and lifestyles but also signatures of common ancestry.</title>
        <authorList>
            <person name="de Wit P.J.G.M."/>
            <person name="van der Burgt A."/>
            <person name="Oekmen B."/>
            <person name="Stergiopoulos I."/>
            <person name="Abd-Elsalam K.A."/>
            <person name="Aerts A.L."/>
            <person name="Bahkali A.H."/>
            <person name="Beenen H.G."/>
            <person name="Chettri P."/>
            <person name="Cox M.P."/>
            <person name="Datema E."/>
            <person name="de Vries R.P."/>
            <person name="Dhillon B."/>
            <person name="Ganley A.R."/>
            <person name="Griffiths S.A."/>
            <person name="Guo Y."/>
            <person name="Hamelin R.C."/>
            <person name="Henrissat B."/>
            <person name="Kabir M.S."/>
            <person name="Jashni M.K."/>
            <person name="Kema G."/>
            <person name="Klaubauf S."/>
            <person name="Lapidus A."/>
            <person name="Levasseur A."/>
            <person name="Lindquist E."/>
            <person name="Mehrabi R."/>
            <person name="Ohm R.A."/>
            <person name="Owen T.J."/>
            <person name="Salamov A."/>
            <person name="Schwelm A."/>
            <person name="Schijlen E."/>
            <person name="Sun H."/>
            <person name="van den Burg H.A."/>
            <person name="van Ham R.C.H.J."/>
            <person name="Zhang S."/>
            <person name="Goodwin S.B."/>
            <person name="Grigoriev I.V."/>
            <person name="Collemare J."/>
            <person name="Bradshaw R.E."/>
        </authorList>
    </citation>
    <scope>NUCLEOTIDE SEQUENCE [LARGE SCALE GENOMIC DNA]</scope>
    <source>
        <strain evidence="2">NZE10 / CBS 128990</strain>
    </source>
</reference>